<dbReference type="GO" id="GO:0098609">
    <property type="term" value="P:cell-cell adhesion"/>
    <property type="evidence" value="ECO:0007669"/>
    <property type="project" value="TreeGrafter"/>
</dbReference>
<dbReference type="Gene3D" id="2.60.40.2080">
    <property type="match status" value="1"/>
</dbReference>
<evidence type="ECO:0000313" key="2">
    <source>
        <dbReference type="EMBL" id="GLK65422.1"/>
    </source>
</evidence>
<dbReference type="GO" id="GO:0046871">
    <property type="term" value="F:N-acetylgalactosamine binding"/>
    <property type="evidence" value="ECO:0007669"/>
    <property type="project" value="TreeGrafter"/>
</dbReference>
<dbReference type="GO" id="GO:0045335">
    <property type="term" value="C:phagocytic vesicle"/>
    <property type="evidence" value="ECO:0007669"/>
    <property type="project" value="TreeGrafter"/>
</dbReference>
<name>A0AAD3P0M7_9RHOB</name>
<dbReference type="AlphaFoldDB" id="A0AAD3P0M7"/>
<reference evidence="2" key="2">
    <citation type="submission" date="2023-01" db="EMBL/GenBank/DDBJ databases">
        <authorList>
            <person name="Sun Q."/>
            <person name="Evtushenko L."/>
        </authorList>
    </citation>
    <scope>NUCLEOTIDE SEQUENCE</scope>
    <source>
        <strain evidence="2">VKM B-2222</strain>
    </source>
</reference>
<proteinExistence type="predicted"/>
<dbReference type="Pfam" id="PF09458">
    <property type="entry name" value="H_lectin"/>
    <property type="match status" value="1"/>
</dbReference>
<dbReference type="GO" id="GO:0070492">
    <property type="term" value="F:oligosaccharide binding"/>
    <property type="evidence" value="ECO:0007669"/>
    <property type="project" value="TreeGrafter"/>
</dbReference>
<organism evidence="2 3">
    <name type="scientific">Paracoccus kondratievae</name>
    <dbReference type="NCBI Taxonomy" id="135740"/>
    <lineage>
        <taxon>Bacteria</taxon>
        <taxon>Pseudomonadati</taxon>
        <taxon>Pseudomonadota</taxon>
        <taxon>Alphaproteobacteria</taxon>
        <taxon>Rhodobacterales</taxon>
        <taxon>Paracoccaceae</taxon>
        <taxon>Paracoccus</taxon>
    </lineage>
</organism>
<evidence type="ECO:0000313" key="3">
    <source>
        <dbReference type="Proteomes" id="UP001143349"/>
    </source>
</evidence>
<comment type="caution">
    <text evidence="2">The sequence shown here is derived from an EMBL/GenBank/DDBJ whole genome shotgun (WGS) entry which is preliminary data.</text>
</comment>
<dbReference type="SUPFAM" id="SSF141086">
    <property type="entry name" value="Agglutinin HPA-like"/>
    <property type="match status" value="1"/>
</dbReference>
<sequence>MSGFGQSGSVVSVSNQMSDESSVSFSQNLVWIDSLQLITASGELFNHVDASLPMWAGSGDRIVRVRATFTVPFSDTPCVNVGLNGLDAAHDQNLRFRLDTVDVTPFGFVIEFVTWGDTHIARACVSWQAIGSSAGRQKTRRKQD</sequence>
<accession>A0AAD3P0M7</accession>
<protein>
    <recommendedName>
        <fullName evidence="1">H-type lectin domain-containing protein</fullName>
    </recommendedName>
</protein>
<gene>
    <name evidence="2" type="ORF">GCM10017635_28970</name>
</gene>
<evidence type="ECO:0000259" key="1">
    <source>
        <dbReference type="Pfam" id="PF09458"/>
    </source>
</evidence>
<keyword evidence="3" id="KW-1185">Reference proteome</keyword>
<dbReference type="InterPro" id="IPR019019">
    <property type="entry name" value="H-type_lectin_domain"/>
</dbReference>
<reference evidence="2" key="1">
    <citation type="journal article" date="2014" name="Int. J. Syst. Evol. Microbiol.">
        <title>Complete genome sequence of Corynebacterium casei LMG S-19264T (=DSM 44701T), isolated from a smear-ripened cheese.</title>
        <authorList>
            <consortium name="US DOE Joint Genome Institute (JGI-PGF)"/>
            <person name="Walter F."/>
            <person name="Albersmeier A."/>
            <person name="Kalinowski J."/>
            <person name="Ruckert C."/>
        </authorList>
    </citation>
    <scope>NUCLEOTIDE SEQUENCE</scope>
    <source>
        <strain evidence="2">VKM B-2222</strain>
    </source>
</reference>
<feature type="domain" description="H-type lectin" evidence="1">
    <location>
        <begin position="66"/>
        <end position="130"/>
    </location>
</feature>
<dbReference type="GO" id="GO:0098636">
    <property type="term" value="C:protein complex involved in cell adhesion"/>
    <property type="evidence" value="ECO:0007669"/>
    <property type="project" value="TreeGrafter"/>
</dbReference>
<dbReference type="InterPro" id="IPR052487">
    <property type="entry name" value="Galactose-binding_lectin"/>
</dbReference>
<dbReference type="PANTHER" id="PTHR46938">
    <property type="entry name" value="DISCOIDIN-1 SUBUNIT A-RELATED-RELATED"/>
    <property type="match status" value="1"/>
</dbReference>
<dbReference type="InterPro" id="IPR037221">
    <property type="entry name" value="H-type_lectin_dom_sf"/>
</dbReference>
<dbReference type="RefSeq" id="WP_227493366.1">
    <property type="nucleotide sequence ID" value="NZ_BSFH01000087.1"/>
</dbReference>
<dbReference type="GO" id="GO:0009986">
    <property type="term" value="C:cell surface"/>
    <property type="evidence" value="ECO:0007669"/>
    <property type="project" value="TreeGrafter"/>
</dbReference>
<dbReference type="EMBL" id="BSFH01000087">
    <property type="protein sequence ID" value="GLK65422.1"/>
    <property type="molecule type" value="Genomic_DNA"/>
</dbReference>
<dbReference type="GO" id="GO:0030247">
    <property type="term" value="F:polysaccharide binding"/>
    <property type="evidence" value="ECO:0007669"/>
    <property type="project" value="TreeGrafter"/>
</dbReference>
<dbReference type="Proteomes" id="UP001143349">
    <property type="component" value="Unassembled WGS sequence"/>
</dbReference>